<gene>
    <name evidence="10" type="ORF">SAMN05661093_02055</name>
</gene>
<dbReference type="PROSITE" id="PS51318">
    <property type="entry name" value="TAT"/>
    <property type="match status" value="1"/>
</dbReference>
<evidence type="ECO:0000256" key="4">
    <source>
        <dbReference type="ARBA" id="ARBA00022729"/>
    </source>
</evidence>
<keyword evidence="6" id="KW-0326">Glycosidase</keyword>
<comment type="function">
    <text evidence="1">Alpha-L-fucosidase is responsible for hydrolyzing the alpha-1,6-linked fucose joined to the reducing-end N-acetylglucosamine of the carbohydrate moieties of glycoproteins.</text>
</comment>
<evidence type="ECO:0000256" key="3">
    <source>
        <dbReference type="ARBA" id="ARBA00012662"/>
    </source>
</evidence>
<dbReference type="PANTHER" id="PTHR10030">
    <property type="entry name" value="ALPHA-L-FUCOSIDASE"/>
    <property type="match status" value="1"/>
</dbReference>
<keyword evidence="4 8" id="KW-0732">Signal</keyword>
<dbReference type="OrthoDB" id="5526311at2"/>
<feature type="chain" id="PRO_5012215706" description="alpha-L-fucosidase" evidence="8">
    <location>
        <begin position="26"/>
        <end position="465"/>
    </location>
</feature>
<dbReference type="GO" id="GO:0006004">
    <property type="term" value="P:fucose metabolic process"/>
    <property type="evidence" value="ECO:0007669"/>
    <property type="project" value="InterPro"/>
</dbReference>
<dbReference type="GO" id="GO:0005764">
    <property type="term" value="C:lysosome"/>
    <property type="evidence" value="ECO:0007669"/>
    <property type="project" value="TreeGrafter"/>
</dbReference>
<dbReference type="InterPro" id="IPR017853">
    <property type="entry name" value="GH"/>
</dbReference>
<dbReference type="InterPro" id="IPR013780">
    <property type="entry name" value="Glyco_hydro_b"/>
</dbReference>
<reference evidence="10 11" key="1">
    <citation type="submission" date="2017-04" db="EMBL/GenBank/DDBJ databases">
        <authorList>
            <person name="Afonso C.L."/>
            <person name="Miller P.J."/>
            <person name="Scott M.A."/>
            <person name="Spackman E."/>
            <person name="Goraichik I."/>
            <person name="Dimitrov K.M."/>
            <person name="Suarez D.L."/>
            <person name="Swayne D.E."/>
        </authorList>
    </citation>
    <scope>NUCLEOTIDE SEQUENCE [LARGE SCALE GENOMIC DNA]</scope>
    <source>
        <strain evidence="10 11">DSM 43828</strain>
    </source>
</reference>
<name>A0A1Y5XBK5_KIBAR</name>
<dbReference type="EC" id="3.2.1.51" evidence="3"/>
<dbReference type="InterPro" id="IPR006311">
    <property type="entry name" value="TAT_signal"/>
</dbReference>
<organism evidence="10 11">
    <name type="scientific">Kibdelosporangium aridum</name>
    <dbReference type="NCBI Taxonomy" id="2030"/>
    <lineage>
        <taxon>Bacteria</taxon>
        <taxon>Bacillati</taxon>
        <taxon>Actinomycetota</taxon>
        <taxon>Actinomycetes</taxon>
        <taxon>Pseudonocardiales</taxon>
        <taxon>Pseudonocardiaceae</taxon>
        <taxon>Kibdelosporangium</taxon>
    </lineage>
</organism>
<feature type="signal peptide" evidence="8">
    <location>
        <begin position="1"/>
        <end position="25"/>
    </location>
</feature>
<dbReference type="InterPro" id="IPR016286">
    <property type="entry name" value="FUC_metazoa-typ"/>
</dbReference>
<dbReference type="SUPFAM" id="SSF51445">
    <property type="entry name" value="(Trans)glycosidases"/>
    <property type="match status" value="1"/>
</dbReference>
<dbReference type="EMBL" id="FWXV01000002">
    <property type="protein sequence ID" value="SMC85219.1"/>
    <property type="molecule type" value="Genomic_DNA"/>
</dbReference>
<dbReference type="PRINTS" id="PR00741">
    <property type="entry name" value="GLHYDRLASE29"/>
</dbReference>
<evidence type="ECO:0000313" key="10">
    <source>
        <dbReference type="EMBL" id="SMC85219.1"/>
    </source>
</evidence>
<comment type="similarity">
    <text evidence="2">Belongs to the glycosyl hydrolase 29 family.</text>
</comment>
<evidence type="ECO:0000256" key="7">
    <source>
        <dbReference type="PIRSR" id="PIRSR001092-1"/>
    </source>
</evidence>
<dbReference type="SMART" id="SM00812">
    <property type="entry name" value="Alpha_L_fucos"/>
    <property type="match status" value="1"/>
</dbReference>
<dbReference type="GO" id="GO:0004560">
    <property type="term" value="F:alpha-L-fucosidase activity"/>
    <property type="evidence" value="ECO:0007669"/>
    <property type="project" value="InterPro"/>
</dbReference>
<keyword evidence="11" id="KW-1185">Reference proteome</keyword>
<dbReference type="AlphaFoldDB" id="A0A1Y5XBK5"/>
<dbReference type="InterPro" id="IPR000933">
    <property type="entry name" value="Glyco_hydro_29"/>
</dbReference>
<accession>A0A1Y5XBK5</accession>
<feature type="site" description="May be important for catalysis" evidence="7">
    <location>
        <position position="303"/>
    </location>
</feature>
<dbReference type="PANTHER" id="PTHR10030:SF37">
    <property type="entry name" value="ALPHA-L-FUCOSIDASE-RELATED"/>
    <property type="match status" value="1"/>
</dbReference>
<dbReference type="RefSeq" id="WP_160096464.1">
    <property type="nucleotide sequence ID" value="NZ_FWXV01000002.1"/>
</dbReference>
<sequence length="465" mass="52262">MVSRRTLLGAVPALALAASGSTAAAAPRRPLPPWFDEVKLGIFIHWNAAAIPAFAPVHLLRDLASTSDPNLPLRQQQQIWRTLPYAEMYQNTMAVPGSETARYHAERYGDTPYDGFVGQFRDKMIPAWDPRPWAELFHQAGAGYVVLTTKTEDGFLLWPSAHVNPHKRGWQSNRDVVGELANAVRARGMRFGTYYSEGMDWTFGGLPITDNTKLLEALPQGEQYARYTDAHWRELVARYRPSVLWNDYGYLPNQDAEALFETYYEEVPDGIVNDRFDMGLPSDFVTLEYAETNGPADRKWEACRGIGTSFGYNRMESDASYLSETELVRMFVDIVAHGGNLLINVGPTGSGQIPPEQRQRLLALGKWLRTNGDAIYRTRPWERAKGITTMGRQIRYTASKNAVNAIVFDTSGPVVEIDMRPAAHARVTMAGSRDRLRWEPTAHGARVHLPRDSAPQPAYALQIWH</sequence>
<dbReference type="InterPro" id="IPR057739">
    <property type="entry name" value="Glyco_hydro_29_N"/>
</dbReference>
<protein>
    <recommendedName>
        <fullName evidence="3">alpha-L-fucosidase</fullName>
        <ecNumber evidence="3">3.2.1.51</ecNumber>
    </recommendedName>
</protein>
<dbReference type="Gene3D" id="2.60.40.1180">
    <property type="entry name" value="Golgi alpha-mannosidase II"/>
    <property type="match status" value="1"/>
</dbReference>
<proteinExistence type="inferred from homology"/>
<evidence type="ECO:0000256" key="1">
    <source>
        <dbReference type="ARBA" id="ARBA00004071"/>
    </source>
</evidence>
<keyword evidence="5" id="KW-0378">Hydrolase</keyword>
<evidence type="ECO:0000256" key="8">
    <source>
        <dbReference type="SAM" id="SignalP"/>
    </source>
</evidence>
<dbReference type="Gene3D" id="3.20.20.80">
    <property type="entry name" value="Glycosidases"/>
    <property type="match status" value="1"/>
</dbReference>
<dbReference type="PIRSF" id="PIRSF001092">
    <property type="entry name" value="Alpha-L-fucosidase"/>
    <property type="match status" value="1"/>
</dbReference>
<evidence type="ECO:0000256" key="5">
    <source>
        <dbReference type="ARBA" id="ARBA00022801"/>
    </source>
</evidence>
<dbReference type="Pfam" id="PF01120">
    <property type="entry name" value="Alpha_L_fucos"/>
    <property type="match status" value="1"/>
</dbReference>
<evidence type="ECO:0000256" key="6">
    <source>
        <dbReference type="ARBA" id="ARBA00023295"/>
    </source>
</evidence>
<evidence type="ECO:0000313" key="11">
    <source>
        <dbReference type="Proteomes" id="UP000192674"/>
    </source>
</evidence>
<dbReference type="GO" id="GO:0016139">
    <property type="term" value="P:glycoside catabolic process"/>
    <property type="evidence" value="ECO:0007669"/>
    <property type="project" value="TreeGrafter"/>
</dbReference>
<evidence type="ECO:0000259" key="9">
    <source>
        <dbReference type="Pfam" id="PF01120"/>
    </source>
</evidence>
<evidence type="ECO:0000256" key="2">
    <source>
        <dbReference type="ARBA" id="ARBA00007951"/>
    </source>
</evidence>
<dbReference type="Proteomes" id="UP000192674">
    <property type="component" value="Unassembled WGS sequence"/>
</dbReference>
<feature type="domain" description="Glycoside hydrolase family 29 N-terminal" evidence="9">
    <location>
        <begin position="24"/>
        <end position="373"/>
    </location>
</feature>